<evidence type="ECO:0000313" key="10">
    <source>
        <dbReference type="Proteomes" id="UP000237000"/>
    </source>
</evidence>
<comment type="similarity">
    <text evidence="2">Belongs to the eukaryotic RPB7/RPC8 RNA polymerase subunit family.</text>
</comment>
<organism evidence="9 10">
    <name type="scientific">Trema orientale</name>
    <name type="common">Charcoal tree</name>
    <name type="synonym">Celtis orientalis</name>
    <dbReference type="NCBI Taxonomy" id="63057"/>
    <lineage>
        <taxon>Eukaryota</taxon>
        <taxon>Viridiplantae</taxon>
        <taxon>Streptophyta</taxon>
        <taxon>Embryophyta</taxon>
        <taxon>Tracheophyta</taxon>
        <taxon>Spermatophyta</taxon>
        <taxon>Magnoliopsida</taxon>
        <taxon>eudicotyledons</taxon>
        <taxon>Gunneridae</taxon>
        <taxon>Pentapetalae</taxon>
        <taxon>rosids</taxon>
        <taxon>fabids</taxon>
        <taxon>Rosales</taxon>
        <taxon>Cannabaceae</taxon>
        <taxon>Trema</taxon>
    </lineage>
</organism>
<comment type="caution">
    <text evidence="9">The sequence shown here is derived from an EMBL/GenBank/DDBJ whole genome shotgun (WGS) entry which is preliminary data.</text>
</comment>
<feature type="domain" description="RNA polymerase III subunit Rpc25" evidence="8">
    <location>
        <begin position="83"/>
        <end position="166"/>
    </location>
</feature>
<evidence type="ECO:0000259" key="7">
    <source>
        <dbReference type="Pfam" id="PF03876"/>
    </source>
</evidence>
<keyword evidence="3 6" id="KW-0240">DNA-directed RNA polymerase</keyword>
<dbReference type="Gene3D" id="3.30.1490.120">
    <property type="entry name" value="RNA polymerase Rpb7-like, N-terminal domain"/>
    <property type="match status" value="1"/>
</dbReference>
<gene>
    <name evidence="9" type="ORF">TorRG33x02_250130</name>
</gene>
<evidence type="ECO:0000256" key="4">
    <source>
        <dbReference type="ARBA" id="ARBA00023163"/>
    </source>
</evidence>
<proteinExistence type="inferred from homology"/>
<reference evidence="10" key="1">
    <citation type="submission" date="2016-06" db="EMBL/GenBank/DDBJ databases">
        <title>Parallel loss of symbiosis genes in relatives of nitrogen-fixing non-legume Parasponia.</title>
        <authorList>
            <person name="Van Velzen R."/>
            <person name="Holmer R."/>
            <person name="Bu F."/>
            <person name="Rutten L."/>
            <person name="Van Zeijl A."/>
            <person name="Liu W."/>
            <person name="Santuari L."/>
            <person name="Cao Q."/>
            <person name="Sharma T."/>
            <person name="Shen D."/>
            <person name="Roswanjaya Y."/>
            <person name="Wardhani T."/>
            <person name="Kalhor M.S."/>
            <person name="Jansen J."/>
            <person name="Van den Hoogen J."/>
            <person name="Gungor B."/>
            <person name="Hartog M."/>
            <person name="Hontelez J."/>
            <person name="Verver J."/>
            <person name="Yang W.-C."/>
            <person name="Schijlen E."/>
            <person name="Repin R."/>
            <person name="Schilthuizen M."/>
            <person name="Schranz E."/>
            <person name="Heidstra R."/>
            <person name="Miyata K."/>
            <person name="Fedorova E."/>
            <person name="Kohlen W."/>
            <person name="Bisseling T."/>
            <person name="Smit S."/>
            <person name="Geurts R."/>
        </authorList>
    </citation>
    <scope>NUCLEOTIDE SEQUENCE [LARGE SCALE GENOMIC DNA]</scope>
    <source>
        <strain evidence="10">cv. RG33-2</strain>
    </source>
</reference>
<sequence>MFHLSQVEHTLRVPPDVLNLPLAEAIKRVLETIFVDKVIPNVGLCVSVYDIVSIKGGFILPNEGAPTYLVVFRVILFCPAVGEVIEAKLQRSIDTGLQLSLGFFDDIMVPCKLLPKPSNHQPDPEMSGGVKWFWTYQNQQQYYIDSHDKIRFKVVDVKFREVPAEPATEKPFAPMVVIGSLAYDGLGPVSWWVDEAESEE</sequence>
<protein>
    <recommendedName>
        <fullName evidence="6">DNA-directed RNA polymerase subunit</fullName>
    </recommendedName>
</protein>
<dbReference type="SUPFAM" id="SSF88798">
    <property type="entry name" value="N-terminal, heterodimerisation domain of RBP7 (RpoE)"/>
    <property type="match status" value="1"/>
</dbReference>
<dbReference type="CDD" id="cd04330">
    <property type="entry name" value="RNAP_III_Rpc25_N"/>
    <property type="match status" value="1"/>
</dbReference>
<name>A0A2P5DJ01_TREOI</name>
<dbReference type="Proteomes" id="UP000237000">
    <property type="component" value="Unassembled WGS sequence"/>
</dbReference>
<dbReference type="InParanoid" id="A0A2P5DJ01"/>
<dbReference type="SUPFAM" id="SSF50249">
    <property type="entry name" value="Nucleic acid-binding proteins"/>
    <property type="match status" value="1"/>
</dbReference>
<comment type="subcellular location">
    <subcellularLocation>
        <location evidence="1 6">Nucleus</location>
    </subcellularLocation>
</comment>
<dbReference type="STRING" id="63057.A0A2P5DJ01"/>
<evidence type="ECO:0000256" key="5">
    <source>
        <dbReference type="ARBA" id="ARBA00023242"/>
    </source>
</evidence>
<dbReference type="PANTHER" id="PTHR12709">
    <property type="entry name" value="DNA-DIRECTED RNA POLYMERASE II, III"/>
    <property type="match status" value="1"/>
</dbReference>
<dbReference type="InterPro" id="IPR045113">
    <property type="entry name" value="Rpb7-like"/>
</dbReference>
<accession>A0A2P5DJ01</accession>
<keyword evidence="4 6" id="KW-0804">Transcription</keyword>
<evidence type="ECO:0000259" key="8">
    <source>
        <dbReference type="Pfam" id="PF08292"/>
    </source>
</evidence>
<dbReference type="Gene3D" id="2.40.50.140">
    <property type="entry name" value="Nucleic acid-binding proteins"/>
    <property type="match status" value="1"/>
</dbReference>
<dbReference type="AlphaFoldDB" id="A0A2P5DJ01"/>
<evidence type="ECO:0000256" key="1">
    <source>
        <dbReference type="ARBA" id="ARBA00004123"/>
    </source>
</evidence>
<dbReference type="InterPro" id="IPR012340">
    <property type="entry name" value="NA-bd_OB-fold"/>
</dbReference>
<keyword evidence="5 6" id="KW-0539">Nucleus</keyword>
<dbReference type="Pfam" id="PF03876">
    <property type="entry name" value="SHS2_Rpb7-N"/>
    <property type="match status" value="1"/>
</dbReference>
<evidence type="ECO:0000256" key="6">
    <source>
        <dbReference type="RuleBase" id="RU369086"/>
    </source>
</evidence>
<dbReference type="PANTHER" id="PTHR12709:SF1">
    <property type="entry name" value="DNA-DIRECTED RNA POLYMERASE III SUBUNIT RPC8"/>
    <property type="match status" value="1"/>
</dbReference>
<dbReference type="InterPro" id="IPR036898">
    <property type="entry name" value="RNA_pol_Rpb7-like_N_sf"/>
</dbReference>
<dbReference type="EMBL" id="JXTC01000267">
    <property type="protein sequence ID" value="PON73277.1"/>
    <property type="molecule type" value="Genomic_DNA"/>
</dbReference>
<comment type="function">
    <text evidence="6">DNA-dependent RNA polymerase which catalyzes the transcription of DNA into RNA using the four ribonucleoside triphosphates as substrates.</text>
</comment>
<dbReference type="InterPro" id="IPR005576">
    <property type="entry name" value="Rpb7-like_N"/>
</dbReference>
<dbReference type="GO" id="GO:0006384">
    <property type="term" value="P:transcription initiation at RNA polymerase III promoter"/>
    <property type="evidence" value="ECO:0007669"/>
    <property type="project" value="TreeGrafter"/>
</dbReference>
<evidence type="ECO:0000256" key="2">
    <source>
        <dbReference type="ARBA" id="ARBA00009307"/>
    </source>
</evidence>
<feature type="domain" description="RNA polymerase Rpb7-like N-terminal" evidence="7">
    <location>
        <begin position="8"/>
        <end position="64"/>
    </location>
</feature>
<dbReference type="OrthoDB" id="10256606at2759"/>
<dbReference type="InterPro" id="IPR013238">
    <property type="entry name" value="RNA_pol_III_Rbc25"/>
</dbReference>
<keyword evidence="10" id="KW-1185">Reference proteome</keyword>
<evidence type="ECO:0000256" key="3">
    <source>
        <dbReference type="ARBA" id="ARBA00022478"/>
    </source>
</evidence>
<evidence type="ECO:0000313" key="9">
    <source>
        <dbReference type="EMBL" id="PON73277.1"/>
    </source>
</evidence>
<dbReference type="GO" id="GO:0005666">
    <property type="term" value="C:RNA polymerase III complex"/>
    <property type="evidence" value="ECO:0007669"/>
    <property type="project" value="TreeGrafter"/>
</dbReference>
<dbReference type="Pfam" id="PF08292">
    <property type="entry name" value="RNA_pol_Rbc25"/>
    <property type="match status" value="1"/>
</dbReference>